<sequence length="1275" mass="144641">MATSPLPPSSHLPLTRLFRHVLSLEAFIARWLLTDCDTDLAVNLPAHAASNIDRPHPHGLALIEPTDSIEFAHLVQGLVVATDTLPESKPYEIPPTPCRSQHSLVTQCIALLLEQHHTPGRNVSWDNLAGPKPILGTNRKPAPLPAAKTTTDRNLLIEGYRYRTAFSQSSLRDLPMVECYAPNTLVNFVKTRPWQLLLDRIGEPAMTYLLTQTSIFVQLPRRNWCQITGPSVHSRCHQLNAHQVMQPSLEYTQLRTSQLTSADLIHHLEHTQTLKPSKRQHLVRQLVQLDDKLGNVPFNAAVGSTLKNHRKRKRRTEAQPKDAVTVATNASTVLPLTTTFFDRKAMFFRRPRHHSNGQPLFCFPRGHLLNVCTVSGQPVKTNCAAHTIFGTTFTQPLPATRAYDWTLKRTSSAEQSTQLSKHLGRTNSSDQVHLTKTTSSTHTLGAQSRRRRRQRQKQLAMKTLGIPLSPQSAPAHGRLHWRVRLLRSHIESLLRRHKRCNYRAILDRWCPSQPPNWSLSMAASSTVHSLTKDLSTPLPGGVLKAPEPTVPNAYPIAQCPATSSSSKEQSTRPNVLRQALCSTQVISFIHTCLVQVVPPRLWGSKRNKQAILGFIGRFITASRHCTFSLHDMMARVKLTDCTWLGTAQSTARHATPLERQRRTQILASFLWWLMEGFVIPLVANCFYVTDAAETRQQLLYYRHDDWKRWTRAPLAHLLATMFQPLSAATTATTERRLPFASVRLMPKSTGVRLIMNLRRPGQLPKIPPKPILSHNGPVVSMATRSEPSINSSLRNAFAILSAERHQQPHRFASSTFGLHDVYQRLTTYKAHWQSQHPRKQFPRQFFLVKLDVQGAFDHIPHTKLMDAIRTLLSEDEYLLQRYQVISGSQGRLRVKYRKQGRSVDDFIDFPTFAAQQAQTYRRSIWIDQVYYPCELQSETISLLHEHIERNWAMIQDRPYQQTVGIPQGSILSSLLCSLFFGVLENQHLATILTSGDALLLRLTDDFLLITPHQQEAVQFYQCLARGFPEYGCTINPCKTRVNFDINGRRSGARPYAQSAADSQADALATRPLNALPYWFPWCGLLIHSQTLDVRGDYTRYTAVPLRHTLTVPTRQQMGQFLVTKLTGLLRVKLVDIMLHPALFTKSLMPLVNIYENFALNALRLQVLLRELPVPAHPGFIFNLVRWCVVHATQAITNYYLDKPVTDALFTKVNFQWLGATAFHKAFCRRQTKYHAVIALLTAWQHTLIVSTADQSRLRSSVIRQAHHSVLAKLKL</sequence>
<dbReference type="PANTHER" id="PTHR12066">
    <property type="entry name" value="TELOMERASE REVERSE TRANSCRIPTASE"/>
    <property type="match status" value="1"/>
</dbReference>
<dbReference type="GO" id="GO:0070034">
    <property type="term" value="F:telomerase RNA binding"/>
    <property type="evidence" value="ECO:0007669"/>
    <property type="project" value="TreeGrafter"/>
</dbReference>
<gene>
    <name evidence="16" type="primary">EST2</name>
    <name evidence="16" type="ORF">H4R34_000109</name>
</gene>
<evidence type="ECO:0000256" key="5">
    <source>
        <dbReference type="ARBA" id="ARBA00022679"/>
    </source>
</evidence>
<dbReference type="Gene3D" id="1.10.357.90">
    <property type="match status" value="1"/>
</dbReference>
<evidence type="ECO:0000256" key="1">
    <source>
        <dbReference type="ARBA" id="ARBA00008001"/>
    </source>
</evidence>
<evidence type="ECO:0000259" key="15">
    <source>
        <dbReference type="PROSITE" id="PS50878"/>
    </source>
</evidence>
<feature type="domain" description="Reverse transcriptase" evidence="15">
    <location>
        <begin position="726"/>
        <end position="1086"/>
    </location>
</feature>
<evidence type="ECO:0000256" key="2">
    <source>
        <dbReference type="ARBA" id="ARBA00012493"/>
    </source>
</evidence>
<dbReference type="InterPro" id="IPR000477">
    <property type="entry name" value="RT_dom"/>
</dbReference>
<dbReference type="InterPro" id="IPR043502">
    <property type="entry name" value="DNA/RNA_pol_sf"/>
</dbReference>
<comment type="similarity">
    <text evidence="1 13">Belongs to the reverse transcriptase family. Telomerase subfamily.</text>
</comment>
<dbReference type="SMART" id="SM00975">
    <property type="entry name" value="Telomerase_RBD"/>
    <property type="match status" value="1"/>
</dbReference>
<keyword evidence="7 13" id="KW-0479">Metal-binding</keyword>
<keyword evidence="10 13" id="KW-0695">RNA-directed DNA polymerase</keyword>
<dbReference type="PROSITE" id="PS50878">
    <property type="entry name" value="RT_POL"/>
    <property type="match status" value="1"/>
</dbReference>
<evidence type="ECO:0000256" key="10">
    <source>
        <dbReference type="ARBA" id="ARBA00022918"/>
    </source>
</evidence>
<keyword evidence="5 13" id="KW-0808">Transferase</keyword>
<comment type="function">
    <text evidence="13">Telomerase is a ribonucleoprotein enzyme essential for the replication of chromosome termini in most eukaryotes. It elongates telomeres. It is a reverse transcriptase that adds simple sequence repeats to chromosome ends by copying a template sequence within the RNA component of the enzyme.</text>
</comment>
<dbReference type="GO" id="GO:0046872">
    <property type="term" value="F:metal ion binding"/>
    <property type="evidence" value="ECO:0007669"/>
    <property type="project" value="UniProtKB-KW"/>
</dbReference>
<dbReference type="GO" id="GO:0003720">
    <property type="term" value="F:telomerase activity"/>
    <property type="evidence" value="ECO:0007669"/>
    <property type="project" value="InterPro"/>
</dbReference>
<evidence type="ECO:0000256" key="9">
    <source>
        <dbReference type="ARBA" id="ARBA00022895"/>
    </source>
</evidence>
<proteinExistence type="inferred from homology"/>
<evidence type="ECO:0000256" key="11">
    <source>
        <dbReference type="ARBA" id="ARBA00023242"/>
    </source>
</evidence>
<keyword evidence="9 13" id="KW-0779">Telomere</keyword>
<reference evidence="16" key="1">
    <citation type="submission" date="2022-07" db="EMBL/GenBank/DDBJ databases">
        <title>Phylogenomic reconstructions and comparative analyses of Kickxellomycotina fungi.</title>
        <authorList>
            <person name="Reynolds N.K."/>
            <person name="Stajich J.E."/>
            <person name="Barry K."/>
            <person name="Grigoriev I.V."/>
            <person name="Crous P."/>
            <person name="Smith M.E."/>
        </authorList>
    </citation>
    <scope>NUCLEOTIDE SEQUENCE</scope>
    <source>
        <strain evidence="16">RSA 567</strain>
    </source>
</reference>
<dbReference type="AlphaFoldDB" id="A0A9W8EF02"/>
<dbReference type="GO" id="GO:0007004">
    <property type="term" value="P:telomere maintenance via telomerase"/>
    <property type="evidence" value="ECO:0007669"/>
    <property type="project" value="TreeGrafter"/>
</dbReference>
<comment type="catalytic activity">
    <reaction evidence="12 13">
        <text>DNA(n) + a 2'-deoxyribonucleoside 5'-triphosphate = DNA(n+1) + diphosphate</text>
        <dbReference type="Rhea" id="RHEA:22508"/>
        <dbReference type="Rhea" id="RHEA-COMP:17339"/>
        <dbReference type="Rhea" id="RHEA-COMP:17340"/>
        <dbReference type="ChEBI" id="CHEBI:33019"/>
        <dbReference type="ChEBI" id="CHEBI:61560"/>
        <dbReference type="ChEBI" id="CHEBI:173112"/>
        <dbReference type="EC" id="2.7.7.49"/>
    </reaction>
</comment>
<keyword evidence="11 13" id="KW-0539">Nucleus</keyword>
<dbReference type="GO" id="GO:0042162">
    <property type="term" value="F:telomeric DNA binding"/>
    <property type="evidence" value="ECO:0007669"/>
    <property type="project" value="TreeGrafter"/>
</dbReference>
<name>A0A9W8EF02_9FUNG</name>
<accession>A0A9W8EF02</accession>
<dbReference type="EC" id="2.7.7.49" evidence="2 13"/>
<evidence type="ECO:0000256" key="8">
    <source>
        <dbReference type="ARBA" id="ARBA00022842"/>
    </source>
</evidence>
<dbReference type="Pfam" id="PF00078">
    <property type="entry name" value="RVT_1"/>
    <property type="match status" value="1"/>
</dbReference>
<protein>
    <recommendedName>
        <fullName evidence="3 13">Telomerase reverse transcriptase</fullName>
        <ecNumber evidence="2 13">2.7.7.49</ecNumber>
    </recommendedName>
    <alternativeName>
        <fullName evidence="13">Telomerase catalytic subunit</fullName>
    </alternativeName>
</protein>
<dbReference type="CDD" id="cd01648">
    <property type="entry name" value="TERT"/>
    <property type="match status" value="1"/>
</dbReference>
<comment type="subcellular location">
    <subcellularLocation>
        <location evidence="13">Nucleus</location>
    </subcellularLocation>
    <subcellularLocation>
        <location evidence="13">Chromosome</location>
        <location evidence="13">Telomere</location>
    </subcellularLocation>
</comment>
<evidence type="ECO:0000256" key="13">
    <source>
        <dbReference type="RuleBase" id="RU365061"/>
    </source>
</evidence>
<feature type="compositionally biased region" description="Low complexity" evidence="14">
    <location>
        <begin position="434"/>
        <end position="444"/>
    </location>
</feature>
<comment type="caution">
    <text evidence="16">The sequence shown here is derived from an EMBL/GenBank/DDBJ whole genome shotgun (WGS) entry which is preliminary data.</text>
</comment>
<feature type="region of interest" description="Disordered" evidence="14">
    <location>
        <begin position="416"/>
        <end position="458"/>
    </location>
</feature>
<keyword evidence="17" id="KW-1185">Reference proteome</keyword>
<evidence type="ECO:0000256" key="4">
    <source>
        <dbReference type="ARBA" id="ARBA00022454"/>
    </source>
</evidence>
<evidence type="ECO:0000313" key="17">
    <source>
        <dbReference type="Proteomes" id="UP001151582"/>
    </source>
</evidence>
<dbReference type="PRINTS" id="PR01365">
    <property type="entry name" value="TELOMERASERT"/>
</dbReference>
<dbReference type="EMBL" id="JANBQB010000002">
    <property type="protein sequence ID" value="KAJ1985288.1"/>
    <property type="molecule type" value="Genomic_DNA"/>
</dbReference>
<dbReference type="InterPro" id="IPR003545">
    <property type="entry name" value="Telomerase_RT"/>
</dbReference>
<evidence type="ECO:0000313" key="16">
    <source>
        <dbReference type="EMBL" id="KAJ1985288.1"/>
    </source>
</evidence>
<dbReference type="PANTHER" id="PTHR12066:SF0">
    <property type="entry name" value="TELOMERASE REVERSE TRANSCRIPTASE"/>
    <property type="match status" value="1"/>
</dbReference>
<evidence type="ECO:0000256" key="3">
    <source>
        <dbReference type="ARBA" id="ARBA00016182"/>
    </source>
</evidence>
<dbReference type="InterPro" id="IPR021891">
    <property type="entry name" value="Telomerase_RBD"/>
</dbReference>
<keyword evidence="8 13" id="KW-0460">Magnesium</keyword>
<dbReference type="Gene3D" id="1.10.132.70">
    <property type="match status" value="1"/>
</dbReference>
<dbReference type="GO" id="GO:0000333">
    <property type="term" value="C:telomerase catalytic core complex"/>
    <property type="evidence" value="ECO:0007669"/>
    <property type="project" value="TreeGrafter"/>
</dbReference>
<dbReference type="OrthoDB" id="289721at2759"/>
<keyword evidence="4 13" id="KW-0158">Chromosome</keyword>
<dbReference type="SUPFAM" id="SSF56672">
    <property type="entry name" value="DNA/RNA polymerases"/>
    <property type="match status" value="1"/>
</dbReference>
<dbReference type="GO" id="GO:0000781">
    <property type="term" value="C:chromosome, telomeric region"/>
    <property type="evidence" value="ECO:0007669"/>
    <property type="project" value="UniProtKB-SubCell"/>
</dbReference>
<keyword evidence="6 13" id="KW-0548">Nucleotidyltransferase</keyword>
<organism evidence="16 17">
    <name type="scientific">Dimargaris verticillata</name>
    <dbReference type="NCBI Taxonomy" id="2761393"/>
    <lineage>
        <taxon>Eukaryota</taxon>
        <taxon>Fungi</taxon>
        <taxon>Fungi incertae sedis</taxon>
        <taxon>Zoopagomycota</taxon>
        <taxon>Kickxellomycotina</taxon>
        <taxon>Dimargaritomycetes</taxon>
        <taxon>Dimargaritales</taxon>
        <taxon>Dimargaritaceae</taxon>
        <taxon>Dimargaris</taxon>
    </lineage>
</organism>
<dbReference type="Pfam" id="PF12009">
    <property type="entry name" value="Telomerase_RBD"/>
    <property type="match status" value="1"/>
</dbReference>
<feature type="compositionally biased region" description="Polar residues" evidence="14">
    <location>
        <begin position="416"/>
        <end position="432"/>
    </location>
</feature>
<evidence type="ECO:0000256" key="12">
    <source>
        <dbReference type="ARBA" id="ARBA00048173"/>
    </source>
</evidence>
<dbReference type="Proteomes" id="UP001151582">
    <property type="component" value="Unassembled WGS sequence"/>
</dbReference>
<evidence type="ECO:0000256" key="14">
    <source>
        <dbReference type="SAM" id="MobiDB-lite"/>
    </source>
</evidence>
<evidence type="ECO:0000256" key="7">
    <source>
        <dbReference type="ARBA" id="ARBA00022723"/>
    </source>
</evidence>
<evidence type="ECO:0000256" key="6">
    <source>
        <dbReference type="ARBA" id="ARBA00022695"/>
    </source>
</evidence>